<reference evidence="2 3" key="1">
    <citation type="submission" date="2012-04" db="EMBL/GenBank/DDBJ databases">
        <title>The Genome Sequence of Saprolegnia declina VS20.</title>
        <authorList>
            <consortium name="The Broad Institute Genome Sequencing Platform"/>
            <person name="Russ C."/>
            <person name="Nusbaum C."/>
            <person name="Tyler B."/>
            <person name="van West P."/>
            <person name="Dieguez-Uribeondo J."/>
            <person name="de Bruijn I."/>
            <person name="Tripathy S."/>
            <person name="Jiang R."/>
            <person name="Young S.K."/>
            <person name="Zeng Q."/>
            <person name="Gargeya S."/>
            <person name="Fitzgerald M."/>
            <person name="Haas B."/>
            <person name="Abouelleil A."/>
            <person name="Alvarado L."/>
            <person name="Arachchi H.M."/>
            <person name="Berlin A."/>
            <person name="Chapman S.B."/>
            <person name="Goldberg J."/>
            <person name="Griggs A."/>
            <person name="Gujja S."/>
            <person name="Hansen M."/>
            <person name="Howarth C."/>
            <person name="Imamovic A."/>
            <person name="Larimer J."/>
            <person name="McCowen C."/>
            <person name="Montmayeur A."/>
            <person name="Murphy C."/>
            <person name="Neiman D."/>
            <person name="Pearson M."/>
            <person name="Priest M."/>
            <person name="Roberts A."/>
            <person name="Saif S."/>
            <person name="Shea T."/>
            <person name="Sisk P."/>
            <person name="Sykes S."/>
            <person name="Wortman J."/>
            <person name="Nusbaum C."/>
            <person name="Birren B."/>
        </authorList>
    </citation>
    <scope>NUCLEOTIDE SEQUENCE [LARGE SCALE GENOMIC DNA]</scope>
    <source>
        <strain evidence="2 3">VS20</strain>
    </source>
</reference>
<dbReference type="GO" id="GO:0007165">
    <property type="term" value="P:signal transduction"/>
    <property type="evidence" value="ECO:0007669"/>
    <property type="project" value="InterPro"/>
</dbReference>
<evidence type="ECO:0000313" key="2">
    <source>
        <dbReference type="EMBL" id="EQC35236.1"/>
    </source>
</evidence>
<feature type="compositionally biased region" description="Polar residues" evidence="1">
    <location>
        <begin position="40"/>
        <end position="52"/>
    </location>
</feature>
<dbReference type="GO" id="GO:0019888">
    <property type="term" value="F:protein phosphatase regulator activity"/>
    <property type="evidence" value="ECO:0007669"/>
    <property type="project" value="InterPro"/>
</dbReference>
<feature type="compositionally biased region" description="Low complexity" evidence="1">
    <location>
        <begin position="87"/>
        <end position="96"/>
    </location>
</feature>
<dbReference type="InterPro" id="IPR011989">
    <property type="entry name" value="ARM-like"/>
</dbReference>
<dbReference type="AlphaFoldDB" id="T0QKJ2"/>
<dbReference type="PANTHER" id="PTHR10257">
    <property type="entry name" value="SERINE/THREONINE PROTEIN PHOSPHATASE 2A PP2A REGULATORY SUBUNIT B"/>
    <property type="match status" value="1"/>
</dbReference>
<sequence>MDGPPRSKPRARRPTLEVATAQDAPKLPSKSAPIDAKKPSTMTLNPNASVFTFSPAAVAPPPKSHERRRRPTKQVDAMTPTSAGYLPSTEESPSSTRRSHLLKDGSRPVIGHRHKKTKNSATAPSVGPSPTAKQVATKVAVKTTVPTTVKKKKTKPKLQIMRRPRSDSTGGSSSEEDDEAYPAKPAAKASAFTDRLAFSLPQKRIPKRVTREAVVDTVFEALFANKLSLDSGSESEEPNEHFVKNGLTSILFSNGVSLNLNDANAETTTMDQYITPVFIHRLITEMRFEDYRTSSARLHILRAIHKHLPHRRDHISRALADATYLRLEYLEAVHAEAQRQCKEVALVTAETCQTNMAAATRSVKNKNFDHGHSWTEFLRYAIEHIGMGGEADGILQNYARAWTHLMRCHYLDTAGSDEDELVTAGGQFVAYVPSMAAELLRRLLHAWPRRQPGRQALAIRAAARILLSAPRFDGAVVVRLFQTLGACMQEPHIAVAKEALAFSGCQFVMLNYVQLHAEIYAALSRSFNRVSTAHWNDAIRGLGARHFDTILDFAP</sequence>
<dbReference type="InterPro" id="IPR016024">
    <property type="entry name" value="ARM-type_fold"/>
</dbReference>
<protein>
    <submittedName>
        <fullName evidence="2">Uncharacterized protein</fullName>
    </submittedName>
</protein>
<dbReference type="InterPro" id="IPR002554">
    <property type="entry name" value="PP2A_B56"/>
</dbReference>
<evidence type="ECO:0000256" key="1">
    <source>
        <dbReference type="SAM" id="MobiDB-lite"/>
    </source>
</evidence>
<evidence type="ECO:0000313" key="3">
    <source>
        <dbReference type="Proteomes" id="UP000030762"/>
    </source>
</evidence>
<dbReference type="GO" id="GO:0000159">
    <property type="term" value="C:protein phosphatase type 2A complex"/>
    <property type="evidence" value="ECO:0007669"/>
    <property type="project" value="InterPro"/>
</dbReference>
<dbReference type="RefSeq" id="XP_008611520.1">
    <property type="nucleotide sequence ID" value="XM_008613298.1"/>
</dbReference>
<dbReference type="VEuPathDB" id="FungiDB:SDRG_07464"/>
<accession>T0QKJ2</accession>
<dbReference type="EMBL" id="JH767152">
    <property type="protein sequence ID" value="EQC35236.1"/>
    <property type="molecule type" value="Genomic_DNA"/>
</dbReference>
<dbReference type="PANTHER" id="PTHR10257:SF3">
    <property type="entry name" value="SERINE_THREONINE-PROTEIN PHOSPHATASE 2A 56 KDA REGULATORY SUBUNIT GAMMA ISOFORM"/>
    <property type="match status" value="1"/>
</dbReference>
<dbReference type="SUPFAM" id="SSF48371">
    <property type="entry name" value="ARM repeat"/>
    <property type="match status" value="1"/>
</dbReference>
<dbReference type="OMA" id="ITEMRFE"/>
<feature type="compositionally biased region" description="Low complexity" evidence="1">
    <location>
        <begin position="130"/>
        <end position="148"/>
    </location>
</feature>
<proteinExistence type="predicted"/>
<dbReference type="Gene3D" id="1.25.10.10">
    <property type="entry name" value="Leucine-rich Repeat Variant"/>
    <property type="match status" value="1"/>
</dbReference>
<dbReference type="eggNOG" id="ENOG502QWGD">
    <property type="taxonomic scope" value="Eukaryota"/>
</dbReference>
<dbReference type="GeneID" id="19948191"/>
<dbReference type="OrthoDB" id="68095at2759"/>
<dbReference type="InParanoid" id="T0QKJ2"/>
<name>T0QKJ2_SAPDV</name>
<feature type="region of interest" description="Disordered" evidence="1">
    <location>
        <begin position="1"/>
        <end position="186"/>
    </location>
</feature>
<gene>
    <name evidence="2" type="ORF">SDRG_07464</name>
</gene>
<keyword evidence="3" id="KW-1185">Reference proteome</keyword>
<dbReference type="STRING" id="1156394.T0QKJ2"/>
<feature type="compositionally biased region" description="Basic residues" evidence="1">
    <location>
        <begin position="149"/>
        <end position="163"/>
    </location>
</feature>
<dbReference type="Proteomes" id="UP000030762">
    <property type="component" value="Unassembled WGS sequence"/>
</dbReference>
<organism evidence="2 3">
    <name type="scientific">Saprolegnia diclina (strain VS20)</name>
    <dbReference type="NCBI Taxonomy" id="1156394"/>
    <lineage>
        <taxon>Eukaryota</taxon>
        <taxon>Sar</taxon>
        <taxon>Stramenopiles</taxon>
        <taxon>Oomycota</taxon>
        <taxon>Saprolegniomycetes</taxon>
        <taxon>Saprolegniales</taxon>
        <taxon>Saprolegniaceae</taxon>
        <taxon>Saprolegnia</taxon>
    </lineage>
</organism>
<dbReference type="Pfam" id="PF01603">
    <property type="entry name" value="B56"/>
    <property type="match status" value="1"/>
</dbReference>